<comment type="caution">
    <text evidence="1">The sequence shown here is derived from an EMBL/GenBank/DDBJ whole genome shotgun (WGS) entry which is preliminary data.</text>
</comment>
<organism evidence="1 2">
    <name type="scientific">Laodelphax striatellus</name>
    <name type="common">Small brown planthopper</name>
    <name type="synonym">Delphax striatella</name>
    <dbReference type="NCBI Taxonomy" id="195883"/>
    <lineage>
        <taxon>Eukaryota</taxon>
        <taxon>Metazoa</taxon>
        <taxon>Ecdysozoa</taxon>
        <taxon>Arthropoda</taxon>
        <taxon>Hexapoda</taxon>
        <taxon>Insecta</taxon>
        <taxon>Pterygota</taxon>
        <taxon>Neoptera</taxon>
        <taxon>Paraneoptera</taxon>
        <taxon>Hemiptera</taxon>
        <taxon>Auchenorrhyncha</taxon>
        <taxon>Fulgoroidea</taxon>
        <taxon>Delphacidae</taxon>
        <taxon>Criomorphinae</taxon>
        <taxon>Laodelphax</taxon>
    </lineage>
</organism>
<gene>
    <name evidence="1" type="ORF">LSTR_LSTR014658</name>
</gene>
<proteinExistence type="predicted"/>
<reference evidence="1 2" key="1">
    <citation type="journal article" date="2017" name="Gigascience">
        <title>Genome sequence of the small brown planthopper, Laodelphax striatellus.</title>
        <authorList>
            <person name="Zhu J."/>
            <person name="Jiang F."/>
            <person name="Wang X."/>
            <person name="Yang P."/>
            <person name="Bao Y."/>
            <person name="Zhao W."/>
            <person name="Wang W."/>
            <person name="Lu H."/>
            <person name="Wang Q."/>
            <person name="Cui N."/>
            <person name="Li J."/>
            <person name="Chen X."/>
            <person name="Luo L."/>
            <person name="Yu J."/>
            <person name="Kang L."/>
            <person name="Cui F."/>
        </authorList>
    </citation>
    <scope>NUCLEOTIDE SEQUENCE [LARGE SCALE GENOMIC DNA]</scope>
    <source>
        <strain evidence="1">Lst14</strain>
    </source>
</reference>
<evidence type="ECO:0000313" key="1">
    <source>
        <dbReference type="EMBL" id="RZF47014.1"/>
    </source>
</evidence>
<sequence length="156" mass="17489">MSRAGAGAARACGCDVTQKRVSLTHARTHAEQRNTAEGALVSTRISAVPRNIDRFGSLRLCSGRLRLVPCRSQQPFDQQTQIATSHYLAVQIVSSTNLANKFAHGKERPRREVCSTKPFSKFGEMQFPCGNKQENHDGESEVDFNEHLRHFKMVQY</sequence>
<evidence type="ECO:0000313" key="2">
    <source>
        <dbReference type="Proteomes" id="UP000291343"/>
    </source>
</evidence>
<dbReference type="EMBL" id="QKKF02005023">
    <property type="protein sequence ID" value="RZF47014.1"/>
    <property type="molecule type" value="Genomic_DNA"/>
</dbReference>
<accession>A0A482XN48</accession>
<keyword evidence="2" id="KW-1185">Reference proteome</keyword>
<dbReference type="AlphaFoldDB" id="A0A482XN48"/>
<name>A0A482XN48_LAOST</name>
<dbReference type="InParanoid" id="A0A482XN48"/>
<protein>
    <submittedName>
        <fullName evidence="1">Uncharacterized protein</fullName>
    </submittedName>
</protein>
<dbReference type="Proteomes" id="UP000291343">
    <property type="component" value="Unassembled WGS sequence"/>
</dbReference>